<accession>A0A2S2Q5C4</accession>
<dbReference type="OrthoDB" id="7683421at2759"/>
<dbReference type="GeneID" id="112682479"/>
<keyword evidence="2 5" id="KW-0863">Zinc-finger</keyword>
<evidence type="ECO:0000313" key="9">
    <source>
        <dbReference type="RefSeq" id="XP_025408879.1"/>
    </source>
</evidence>
<dbReference type="EMBL" id="GGMS01003588">
    <property type="protein sequence ID" value="MBY72791.1"/>
    <property type="molecule type" value="Transcribed_RNA"/>
</dbReference>
<dbReference type="InterPro" id="IPR026516">
    <property type="entry name" value="THAP1/10"/>
</dbReference>
<dbReference type="PANTHER" id="PTHR46600:SF11">
    <property type="entry name" value="THAP DOMAIN-CONTAINING PROTEIN 10"/>
    <property type="match status" value="1"/>
</dbReference>
<feature type="domain" description="THAP-type" evidence="6">
    <location>
        <begin position="1"/>
        <end position="88"/>
    </location>
</feature>
<evidence type="ECO:0000256" key="3">
    <source>
        <dbReference type="ARBA" id="ARBA00022833"/>
    </source>
</evidence>
<dbReference type="SMART" id="SM00980">
    <property type="entry name" value="THAP"/>
    <property type="match status" value="1"/>
</dbReference>
<protein>
    <submittedName>
        <fullName evidence="9">52 kDa repressor of the inhibitor of the protein kinase-like</fullName>
    </submittedName>
</protein>
<dbReference type="Proteomes" id="UP000694846">
    <property type="component" value="Unplaced"/>
</dbReference>
<evidence type="ECO:0000313" key="7">
    <source>
        <dbReference type="EMBL" id="MBY72791.1"/>
    </source>
</evidence>
<sequence length="194" mass="22027">MSRACGTKCSYVNCGKKARSDLGLKLFRFPRDASLSKHWILNCGNTDLLHLDETDLYKKRICEHHFVENDFTSYNKQHLKRSSIPQTFSAIEDDNLHVTLPTTMYKKKPNYSLSSPFVVVTKRKLSSSTNCSPSKMTFSPKETIHVLTPTTSHILPSSSTIASSPVITPRTRTLMHKMIDFPSSIKPKQLFTFL</sequence>
<dbReference type="GO" id="GO:0043565">
    <property type="term" value="F:sequence-specific DNA binding"/>
    <property type="evidence" value="ECO:0007669"/>
    <property type="project" value="InterPro"/>
</dbReference>
<evidence type="ECO:0000256" key="1">
    <source>
        <dbReference type="ARBA" id="ARBA00022723"/>
    </source>
</evidence>
<keyword evidence="8" id="KW-1185">Reference proteome</keyword>
<keyword evidence="1" id="KW-0479">Metal-binding</keyword>
<reference evidence="7" key="1">
    <citation type="submission" date="2018-04" db="EMBL/GenBank/DDBJ databases">
        <title>Transcriptome assembly of Sipha flava.</title>
        <authorList>
            <person name="Scully E.D."/>
            <person name="Geib S.M."/>
            <person name="Palmer N.A."/>
            <person name="Koch K."/>
            <person name="Bradshaw J."/>
            <person name="Heng-Moss T."/>
            <person name="Sarath G."/>
        </authorList>
    </citation>
    <scope>NUCLEOTIDE SEQUENCE</scope>
</reference>
<dbReference type="PANTHER" id="PTHR46600">
    <property type="entry name" value="THAP DOMAIN-CONTAINING"/>
    <property type="match status" value="1"/>
</dbReference>
<keyword evidence="4 5" id="KW-0238">DNA-binding</keyword>
<dbReference type="InterPro" id="IPR006612">
    <property type="entry name" value="THAP_Znf"/>
</dbReference>
<keyword evidence="3" id="KW-0862">Zinc</keyword>
<dbReference type="InterPro" id="IPR038441">
    <property type="entry name" value="THAP_Znf_sf"/>
</dbReference>
<dbReference type="SMART" id="SM00692">
    <property type="entry name" value="DM3"/>
    <property type="match status" value="1"/>
</dbReference>
<dbReference type="PROSITE" id="PS50950">
    <property type="entry name" value="ZF_THAP"/>
    <property type="match status" value="1"/>
</dbReference>
<dbReference type="Gene3D" id="6.20.210.20">
    <property type="entry name" value="THAP domain"/>
    <property type="match status" value="1"/>
</dbReference>
<dbReference type="Pfam" id="PF05485">
    <property type="entry name" value="THAP"/>
    <property type="match status" value="1"/>
</dbReference>
<organism evidence="7">
    <name type="scientific">Sipha flava</name>
    <name type="common">yellow sugarcane aphid</name>
    <dbReference type="NCBI Taxonomy" id="143950"/>
    <lineage>
        <taxon>Eukaryota</taxon>
        <taxon>Metazoa</taxon>
        <taxon>Ecdysozoa</taxon>
        <taxon>Arthropoda</taxon>
        <taxon>Hexapoda</taxon>
        <taxon>Insecta</taxon>
        <taxon>Pterygota</taxon>
        <taxon>Neoptera</taxon>
        <taxon>Paraneoptera</taxon>
        <taxon>Hemiptera</taxon>
        <taxon>Sternorrhyncha</taxon>
        <taxon>Aphidomorpha</taxon>
        <taxon>Aphidoidea</taxon>
        <taxon>Aphididae</taxon>
        <taxon>Sipha</taxon>
    </lineage>
</organism>
<name>A0A2S2Q5C4_9HEMI</name>
<evidence type="ECO:0000256" key="2">
    <source>
        <dbReference type="ARBA" id="ARBA00022771"/>
    </source>
</evidence>
<evidence type="ECO:0000259" key="6">
    <source>
        <dbReference type="PROSITE" id="PS50950"/>
    </source>
</evidence>
<dbReference type="GO" id="GO:0008270">
    <property type="term" value="F:zinc ion binding"/>
    <property type="evidence" value="ECO:0007669"/>
    <property type="project" value="UniProtKB-KW"/>
</dbReference>
<evidence type="ECO:0000256" key="4">
    <source>
        <dbReference type="ARBA" id="ARBA00023125"/>
    </source>
</evidence>
<evidence type="ECO:0000313" key="8">
    <source>
        <dbReference type="Proteomes" id="UP000694846"/>
    </source>
</evidence>
<dbReference type="AlphaFoldDB" id="A0A2S2Q5C4"/>
<gene>
    <name evidence="9" type="primary">LOC112682479</name>
    <name evidence="7" type="ORF">g.42969</name>
</gene>
<proteinExistence type="predicted"/>
<evidence type="ECO:0000256" key="5">
    <source>
        <dbReference type="PROSITE-ProRule" id="PRU00309"/>
    </source>
</evidence>
<dbReference type="RefSeq" id="XP_025408879.1">
    <property type="nucleotide sequence ID" value="XM_025553094.1"/>
</dbReference>
<reference evidence="9" key="2">
    <citation type="submission" date="2025-04" db="UniProtKB">
        <authorList>
            <consortium name="RefSeq"/>
        </authorList>
    </citation>
    <scope>IDENTIFICATION</scope>
    <source>
        <tissue evidence="9">Whole body</tissue>
    </source>
</reference>
<dbReference type="SUPFAM" id="SSF57716">
    <property type="entry name" value="Glucocorticoid receptor-like (DNA-binding domain)"/>
    <property type="match status" value="1"/>
</dbReference>